<dbReference type="Proteomes" id="UP000277582">
    <property type="component" value="Unassembled WGS sequence"/>
</dbReference>
<evidence type="ECO:0000313" key="2">
    <source>
        <dbReference type="Proteomes" id="UP000277582"/>
    </source>
</evidence>
<organism evidence="1 2">
    <name type="scientific">Candidatus Methanodesulfokora washburnensis</name>
    <dbReference type="NCBI Taxonomy" id="2478471"/>
    <lineage>
        <taxon>Archaea</taxon>
        <taxon>Thermoproteota</taxon>
        <taxon>Candidatus Korarchaeia</taxon>
        <taxon>Candidatus Korarchaeia incertae sedis</taxon>
        <taxon>Candidatus Methanodesulfokora</taxon>
    </lineage>
</organism>
<protein>
    <submittedName>
        <fullName evidence="1">Uncharacterized protein</fullName>
    </submittedName>
</protein>
<comment type="caution">
    <text evidence="1">The sequence shown here is derived from an EMBL/GenBank/DDBJ whole genome shotgun (WGS) entry which is preliminary data.</text>
</comment>
<dbReference type="RefSeq" id="WP_125671011.1">
    <property type="nucleotide sequence ID" value="NZ_RCOS01000066.1"/>
</dbReference>
<dbReference type="AlphaFoldDB" id="A0A429GQI6"/>
<name>A0A429GQI6_9CREN</name>
<reference evidence="1 2" key="1">
    <citation type="submission" date="2018-10" db="EMBL/GenBank/DDBJ databases">
        <title>Co-occurring genomic capacity for anaerobic methane metabolism and dissimilatory sulfite reduction discovered in the Korarchaeota.</title>
        <authorList>
            <person name="Mckay L.J."/>
            <person name="Dlakic M."/>
            <person name="Fields M.W."/>
            <person name="Delmont T.O."/>
            <person name="Eren A.M."/>
            <person name="Jay Z.J."/>
            <person name="Klingelsmith K.B."/>
            <person name="Rusch D.B."/>
            <person name="Inskeep W.P."/>
        </authorList>
    </citation>
    <scope>NUCLEOTIDE SEQUENCE [LARGE SCALE GENOMIC DNA]</scope>
    <source>
        <strain evidence="1 2">MDKW</strain>
    </source>
</reference>
<evidence type="ECO:0000313" key="1">
    <source>
        <dbReference type="EMBL" id="RSN75973.1"/>
    </source>
</evidence>
<proteinExistence type="predicted"/>
<accession>A0A429GQI6</accession>
<dbReference type="EMBL" id="RCOS01000066">
    <property type="protein sequence ID" value="RSN75973.1"/>
    <property type="molecule type" value="Genomic_DNA"/>
</dbReference>
<gene>
    <name evidence="1" type="ORF">D6D85_05415</name>
</gene>
<sequence length="541" mass="59754">MSSRKVFLLVFMILILSTYLYPVAAGYIKVAIVSLNSPSSAGTGDTVSVRLSISYSFPTPSYIEVSIRDSAGNKVWYNSDYQRQRSGQGTLSYTVAFKVPSQPGTYGYKVTVSYWDGNQWVKADEKYFYIQVQQVSSPSGSVEIKIDKFGVIFNNLGSSTQVRILFTLINKDSFTRHVYVCIKGSSIYSGGDRCLSTKEFVLGPKESKKATMEAYIINQPTSMMGSVIIEVRDYYSKLLLSMDSITVPLGCIRLPSNVPSNVALGILSSPEKALTPIVITDSSGCIVGVQRAYKIRLIIDSSNQLKYDELKVSFYKPFGEKLLICTIDAINPIPSDQYSATKKLIEYILKKYAPNLLPAMKAVSALEYLHCITAPDNVLPVKSQAQDILLSGSGELYLLAYKSIGNDKRIVGVSQKVKIEVSDDMPVKNVVLSLHPALTVLVPSTITVSNGQEINLIVKIYNNLPYSNRIYLPSISYPRDALSISLKYPENIETGFVIFSGKSLDIKYILKPLKKGTYYIRISTSGEGLMGEEKVVKVISS</sequence>
<keyword evidence="2" id="KW-1185">Reference proteome</keyword>